<feature type="coiled-coil region" evidence="6">
    <location>
        <begin position="424"/>
        <end position="486"/>
    </location>
</feature>
<gene>
    <name evidence="9" type="ORF">BSTOLATCC_MIC43526</name>
</gene>
<protein>
    <recommendedName>
        <fullName evidence="8">Spindle assembly abnormal protein 6 N-terminal domain-containing protein</fullName>
    </recommendedName>
</protein>
<dbReference type="Gene3D" id="2.170.210.20">
    <property type="entry name" value="Spindle assembly abnormal protein 6, N-terminal domain"/>
    <property type="match status" value="1"/>
</dbReference>
<feature type="region of interest" description="Disordered" evidence="7">
    <location>
        <begin position="528"/>
        <end position="548"/>
    </location>
</feature>
<feature type="coiled-coil region" evidence="6">
    <location>
        <begin position="173"/>
        <end position="370"/>
    </location>
</feature>
<dbReference type="InterPro" id="IPR038558">
    <property type="entry name" value="SAS-6_N_sf"/>
</dbReference>
<organism evidence="9 10">
    <name type="scientific">Blepharisma stoltei</name>
    <dbReference type="NCBI Taxonomy" id="1481888"/>
    <lineage>
        <taxon>Eukaryota</taxon>
        <taxon>Sar</taxon>
        <taxon>Alveolata</taxon>
        <taxon>Ciliophora</taxon>
        <taxon>Postciliodesmatophora</taxon>
        <taxon>Heterotrichea</taxon>
        <taxon>Heterotrichida</taxon>
        <taxon>Blepharismidae</taxon>
        <taxon>Blepharisma</taxon>
    </lineage>
</organism>
<sequence length="626" mass="72422">MMIRQPSNTSFRANSTSELRSFEPFEPVTEKVLVQIKGPGLEEKSCFLDIHIAMTQVQNSHHQVLNIEITDEADPFFLYATEIGEQEFHTIKHEQQLLIDFLMFPHNVLDLIRRVSRTFDENPKFSCSITRVNSHEATFSISEINYMRSLSHITLRFRGANDELIKAHLASRVKEYKACSEELQAKLNSTEEMLELKSAQFNDISRQFQTIKIENERKLEERRLEDQEKLTTVRQQMLDTQLSMQNQFDYERRVLEEKYQKTIQELNEKLEAHQNRLNEVLGNKTSLEGTERELSARVNKLDHELELASNELALLRTNNKSLETTKFDQEKAITEYRIKLENLQRQLQDKEELNQKLQSFIETNNEFKSQQDDTIGLLKASVAKMEDKLAQSASEINKGNSIIQKLQSEIKSGKQKLKLKNTVVMQQENVIQQKQDQIDMQEKEIFQLRRDIGNKEDELKRVQDENLQLKKKVEESKQNLGTMQETLNWLNGKVNDFERSKLPYTSTYKVSSTPGVFKPSGYDPNLGTTSPFKPTYQMETNPVTTSPYKPSYQIDSSTPSAFKPTGYQLESNTPSSFKPSSYAVESFRTTTPRVPLGSNTVISSNILPDSDVLPSFKEPIKYKEPR</sequence>
<dbReference type="AlphaFoldDB" id="A0AAU9JME0"/>
<keyword evidence="2" id="KW-0963">Cytoplasm</keyword>
<comment type="subcellular location">
    <subcellularLocation>
        <location evidence="1">Cytoplasm</location>
        <location evidence="1">Cytoskeleton</location>
        <location evidence="1">Microtubule organizing center</location>
        <location evidence="1">Centrosome</location>
    </subcellularLocation>
</comment>
<evidence type="ECO:0000256" key="2">
    <source>
        <dbReference type="ARBA" id="ARBA00022490"/>
    </source>
</evidence>
<evidence type="ECO:0000313" key="9">
    <source>
        <dbReference type="EMBL" id="CAG9327491.1"/>
    </source>
</evidence>
<evidence type="ECO:0000313" key="10">
    <source>
        <dbReference type="Proteomes" id="UP001162131"/>
    </source>
</evidence>
<reference evidence="9" key="1">
    <citation type="submission" date="2021-09" db="EMBL/GenBank/DDBJ databases">
        <authorList>
            <consortium name="AG Swart"/>
            <person name="Singh M."/>
            <person name="Singh A."/>
            <person name="Seah K."/>
            <person name="Emmerich C."/>
        </authorList>
    </citation>
    <scope>NUCLEOTIDE SEQUENCE</scope>
    <source>
        <strain evidence="9">ATCC30299</strain>
    </source>
</reference>
<evidence type="ECO:0000256" key="7">
    <source>
        <dbReference type="SAM" id="MobiDB-lite"/>
    </source>
</evidence>
<name>A0AAU9JME0_9CILI</name>
<keyword evidence="10" id="KW-1185">Reference proteome</keyword>
<evidence type="ECO:0000256" key="4">
    <source>
        <dbReference type="ARBA" id="ARBA00023212"/>
    </source>
</evidence>
<dbReference type="EMBL" id="CAJZBQ010000043">
    <property type="protein sequence ID" value="CAG9327491.1"/>
    <property type="molecule type" value="Genomic_DNA"/>
</dbReference>
<evidence type="ECO:0000256" key="6">
    <source>
        <dbReference type="SAM" id="Coils"/>
    </source>
</evidence>
<dbReference type="PANTHER" id="PTHR44281">
    <property type="entry name" value="SPINDLE ASSEMBLY ABNORMAL PROTEIN 6 HOMOLOG"/>
    <property type="match status" value="1"/>
</dbReference>
<evidence type="ECO:0000256" key="1">
    <source>
        <dbReference type="ARBA" id="ARBA00004300"/>
    </source>
</evidence>
<accession>A0AAU9JME0</accession>
<keyword evidence="5" id="KW-0131">Cell cycle</keyword>
<dbReference type="GO" id="GO:0005813">
    <property type="term" value="C:centrosome"/>
    <property type="evidence" value="ECO:0007669"/>
    <property type="project" value="UniProtKB-SubCell"/>
</dbReference>
<dbReference type="PANTHER" id="PTHR44281:SF2">
    <property type="entry name" value="SPINDLE ASSEMBLY ABNORMAL PROTEIN 6 HOMOLOG"/>
    <property type="match status" value="1"/>
</dbReference>
<proteinExistence type="predicted"/>
<dbReference type="InterPro" id="IPR032396">
    <property type="entry name" value="SAS-6_N"/>
</dbReference>
<comment type="caution">
    <text evidence="9">The sequence shown here is derived from an EMBL/GenBank/DDBJ whole genome shotgun (WGS) entry which is preliminary data.</text>
</comment>
<keyword evidence="3 6" id="KW-0175">Coiled coil</keyword>
<dbReference type="Proteomes" id="UP001162131">
    <property type="component" value="Unassembled WGS sequence"/>
</dbReference>
<evidence type="ECO:0000256" key="3">
    <source>
        <dbReference type="ARBA" id="ARBA00023054"/>
    </source>
</evidence>
<dbReference type="Pfam" id="PF16531">
    <property type="entry name" value="SAS-6_N"/>
    <property type="match status" value="1"/>
</dbReference>
<keyword evidence="4" id="KW-0206">Cytoskeleton</keyword>
<evidence type="ECO:0000256" key="5">
    <source>
        <dbReference type="ARBA" id="ARBA00023306"/>
    </source>
</evidence>
<evidence type="ECO:0000259" key="8">
    <source>
        <dbReference type="Pfam" id="PF16531"/>
    </source>
</evidence>
<feature type="domain" description="Spindle assembly abnormal protein 6 N-terminal" evidence="8">
    <location>
        <begin position="49"/>
        <end position="157"/>
    </location>
</feature>
<dbReference type="CDD" id="cd10142">
    <property type="entry name" value="HD_SAS6_N"/>
    <property type="match status" value="1"/>
</dbReference>